<feature type="signal peptide" evidence="1">
    <location>
        <begin position="1"/>
        <end position="20"/>
    </location>
</feature>
<feature type="domain" description="Outer membrane protein beta-barrel" evidence="2">
    <location>
        <begin position="22"/>
        <end position="205"/>
    </location>
</feature>
<comment type="caution">
    <text evidence="3">The sequence shown here is derived from an EMBL/GenBank/DDBJ whole genome shotgun (WGS) entry which is preliminary data.</text>
</comment>
<evidence type="ECO:0000313" key="4">
    <source>
        <dbReference type="Proteomes" id="UP001595805"/>
    </source>
</evidence>
<dbReference type="EMBL" id="JBHRZS010000007">
    <property type="protein sequence ID" value="MFC3880527.1"/>
    <property type="molecule type" value="Genomic_DNA"/>
</dbReference>
<evidence type="ECO:0000259" key="2">
    <source>
        <dbReference type="Pfam" id="PF13568"/>
    </source>
</evidence>
<sequence>MFKKLAILLLAYCFSYQAQSQVLISLLLGDKLNSEDLEFGLDGGFNWSNLNGLEGSSSLRNFNLGFYFDIRMKNQWFLNTGVLVKSRVGADQLTDENLTLLSVLPESTSGEYKQVINYFYVPALVKYKFKNHIYAAFGPQVGLRNKTWVEFNSDEAGREIRIRENNKDDFSTLDFGLTASTGYQLQQGNGMSIGVKYYLGLTDIYKPAPNLKNSSFFLNVTIPIGKGKALKEEK</sequence>
<dbReference type="Pfam" id="PF13568">
    <property type="entry name" value="OMP_b-brl_2"/>
    <property type="match status" value="1"/>
</dbReference>
<evidence type="ECO:0000313" key="3">
    <source>
        <dbReference type="EMBL" id="MFC3880527.1"/>
    </source>
</evidence>
<dbReference type="Proteomes" id="UP001595805">
    <property type="component" value="Unassembled WGS sequence"/>
</dbReference>
<proteinExistence type="predicted"/>
<reference evidence="4" key="1">
    <citation type="journal article" date="2019" name="Int. J. Syst. Evol. Microbiol.">
        <title>The Global Catalogue of Microorganisms (GCM) 10K type strain sequencing project: providing services to taxonomists for standard genome sequencing and annotation.</title>
        <authorList>
            <consortium name="The Broad Institute Genomics Platform"/>
            <consortium name="The Broad Institute Genome Sequencing Center for Infectious Disease"/>
            <person name="Wu L."/>
            <person name="Ma J."/>
        </authorList>
    </citation>
    <scope>NUCLEOTIDE SEQUENCE [LARGE SCALE GENOMIC DNA]</scope>
    <source>
        <strain evidence="4">CCUG 60523</strain>
    </source>
</reference>
<name>A0ABV8AUK5_9BACT</name>
<dbReference type="RefSeq" id="WP_377905885.1">
    <property type="nucleotide sequence ID" value="NZ_JBHRZS010000007.1"/>
</dbReference>
<organism evidence="3 4">
    <name type="scientific">Algoriphagus namhaensis</name>
    <dbReference type="NCBI Taxonomy" id="915353"/>
    <lineage>
        <taxon>Bacteria</taxon>
        <taxon>Pseudomonadati</taxon>
        <taxon>Bacteroidota</taxon>
        <taxon>Cytophagia</taxon>
        <taxon>Cytophagales</taxon>
        <taxon>Cyclobacteriaceae</taxon>
        <taxon>Algoriphagus</taxon>
    </lineage>
</organism>
<dbReference type="InterPro" id="IPR025665">
    <property type="entry name" value="Beta-barrel_OMP_2"/>
</dbReference>
<accession>A0ABV8AUK5</accession>
<keyword evidence="4" id="KW-1185">Reference proteome</keyword>
<protein>
    <submittedName>
        <fullName evidence="3">Porin family protein</fullName>
    </submittedName>
</protein>
<keyword evidence="1" id="KW-0732">Signal</keyword>
<feature type="chain" id="PRO_5045966524" evidence="1">
    <location>
        <begin position="21"/>
        <end position="234"/>
    </location>
</feature>
<gene>
    <name evidence="3" type="ORF">ACFOSV_10085</name>
</gene>
<evidence type="ECO:0000256" key="1">
    <source>
        <dbReference type="SAM" id="SignalP"/>
    </source>
</evidence>